<comment type="caution">
    <text evidence="5">The sequence shown here is derived from an EMBL/GenBank/DDBJ whole genome shotgun (WGS) entry which is preliminary data.</text>
</comment>
<accession>A0A6A7MXB0</accession>
<dbReference type="Proteomes" id="UP000440498">
    <property type="component" value="Unassembled WGS sequence"/>
</dbReference>
<evidence type="ECO:0000256" key="1">
    <source>
        <dbReference type="ARBA" id="ARBA00008853"/>
    </source>
</evidence>
<keyword evidence="3" id="KW-0479">Metal-binding</keyword>
<sequence length="292" mass="31348">MERVSDIVCTVGESPTWSAAESAWYWVDIPAKRVWRLDGATGASRYWTTTEMVACVAAKAGGGLIAGMETGIFSLELGEAEAAAQIKLAAPAAGLGAGMRFNDGRCDRQGRFWSGTMFMDMAAARAVGELYRYDMERGISAPVVSELITQNGLAFSPDGRTMYLSDSHPARRMVWAFDYDIDDGMPSGRRVFADMSTYAGRPDGAAIDSEGCYWICGNDGGCVLRFTPDGKLDRRIDVPMLKPAMCSFGGKDLDTLLVTSIVSGKPEDAEWGGAVVMLRPGVKGVAETPFGL</sequence>
<evidence type="ECO:0000256" key="2">
    <source>
        <dbReference type="PIRSR" id="PIRSR605511-1"/>
    </source>
</evidence>
<dbReference type="GO" id="GO:0005509">
    <property type="term" value="F:calcium ion binding"/>
    <property type="evidence" value="ECO:0007669"/>
    <property type="project" value="TreeGrafter"/>
</dbReference>
<dbReference type="GO" id="GO:0004341">
    <property type="term" value="F:gluconolactonase activity"/>
    <property type="evidence" value="ECO:0007669"/>
    <property type="project" value="TreeGrafter"/>
</dbReference>
<dbReference type="InterPro" id="IPR005511">
    <property type="entry name" value="SMP-30"/>
</dbReference>
<comment type="similarity">
    <text evidence="1">Belongs to the SMP-30/CGR1 family.</text>
</comment>
<dbReference type="GO" id="GO:0019853">
    <property type="term" value="P:L-ascorbic acid biosynthetic process"/>
    <property type="evidence" value="ECO:0007669"/>
    <property type="project" value="TreeGrafter"/>
</dbReference>
<name>A0A6A7MXB0_9BURK</name>
<evidence type="ECO:0000313" key="6">
    <source>
        <dbReference type="Proteomes" id="UP000440498"/>
    </source>
</evidence>
<gene>
    <name evidence="5" type="ORF">GEV02_04405</name>
</gene>
<feature type="binding site" evidence="3">
    <location>
        <position position="120"/>
    </location>
    <ligand>
        <name>substrate</name>
    </ligand>
</feature>
<comment type="cofactor">
    <cofactor evidence="3">
        <name>Zn(2+)</name>
        <dbReference type="ChEBI" id="CHEBI:29105"/>
    </cofactor>
    <text evidence="3">Binds 1 divalent metal cation per subunit.</text>
</comment>
<dbReference type="Gene3D" id="2.120.10.30">
    <property type="entry name" value="TolB, C-terminal domain"/>
    <property type="match status" value="1"/>
</dbReference>
<dbReference type="PANTHER" id="PTHR10907:SF47">
    <property type="entry name" value="REGUCALCIN"/>
    <property type="match status" value="1"/>
</dbReference>
<dbReference type="PRINTS" id="PR01790">
    <property type="entry name" value="SMP30FAMILY"/>
</dbReference>
<protein>
    <submittedName>
        <fullName evidence="5">SMP-30/gluconolactonase/LRE family protein</fullName>
    </submittedName>
</protein>
<feature type="binding site" evidence="3">
    <location>
        <position position="13"/>
    </location>
    <ligand>
        <name>a divalent metal cation</name>
        <dbReference type="ChEBI" id="CHEBI:60240"/>
    </ligand>
</feature>
<reference evidence="5 6" key="1">
    <citation type="submission" date="2019-10" db="EMBL/GenBank/DDBJ databases">
        <title>Two novel species isolated from a subtropical stream in China.</title>
        <authorList>
            <person name="Lu H."/>
        </authorList>
    </citation>
    <scope>NUCLEOTIDE SEQUENCE [LARGE SCALE GENOMIC DNA]</scope>
    <source>
        <strain evidence="5 6">FT29W</strain>
    </source>
</reference>
<keyword evidence="3" id="KW-0862">Zinc</keyword>
<dbReference type="InterPro" id="IPR013658">
    <property type="entry name" value="SGL"/>
</dbReference>
<dbReference type="SUPFAM" id="SSF63829">
    <property type="entry name" value="Calcium-dependent phosphotriesterase"/>
    <property type="match status" value="1"/>
</dbReference>
<dbReference type="PANTHER" id="PTHR10907">
    <property type="entry name" value="REGUCALCIN"/>
    <property type="match status" value="1"/>
</dbReference>
<feature type="binding site" evidence="3">
    <location>
        <position position="151"/>
    </location>
    <ligand>
        <name>a divalent metal cation</name>
        <dbReference type="ChEBI" id="CHEBI:60240"/>
    </ligand>
</feature>
<evidence type="ECO:0000259" key="4">
    <source>
        <dbReference type="Pfam" id="PF08450"/>
    </source>
</evidence>
<dbReference type="RefSeq" id="WP_152836763.1">
    <property type="nucleotide sequence ID" value="NZ_WHUG01000002.1"/>
</dbReference>
<keyword evidence="6" id="KW-1185">Reference proteome</keyword>
<feature type="binding site" evidence="3">
    <location>
        <position position="203"/>
    </location>
    <ligand>
        <name>a divalent metal cation</name>
        <dbReference type="ChEBI" id="CHEBI:60240"/>
    </ligand>
</feature>
<dbReference type="AlphaFoldDB" id="A0A6A7MXB0"/>
<proteinExistence type="inferred from homology"/>
<feature type="active site" description="Proton donor/acceptor" evidence="2">
    <location>
        <position position="203"/>
    </location>
</feature>
<dbReference type="EMBL" id="WHUG01000002">
    <property type="protein sequence ID" value="MQA37381.1"/>
    <property type="molecule type" value="Genomic_DNA"/>
</dbReference>
<dbReference type="InterPro" id="IPR011042">
    <property type="entry name" value="6-blade_b-propeller_TolB-like"/>
</dbReference>
<feature type="binding site" evidence="3">
    <location>
        <position position="102"/>
    </location>
    <ligand>
        <name>substrate</name>
    </ligand>
</feature>
<evidence type="ECO:0000313" key="5">
    <source>
        <dbReference type="EMBL" id="MQA37381.1"/>
    </source>
</evidence>
<organism evidence="5 6">
    <name type="scientific">Rugamonas aquatica</name>
    <dbReference type="NCBI Taxonomy" id="2743357"/>
    <lineage>
        <taxon>Bacteria</taxon>
        <taxon>Pseudomonadati</taxon>
        <taxon>Pseudomonadota</taxon>
        <taxon>Betaproteobacteria</taxon>
        <taxon>Burkholderiales</taxon>
        <taxon>Oxalobacteraceae</taxon>
        <taxon>Telluria group</taxon>
        <taxon>Rugamonas</taxon>
    </lineage>
</organism>
<feature type="binding site" evidence="3">
    <location>
        <position position="100"/>
    </location>
    <ligand>
        <name>substrate</name>
    </ligand>
</feature>
<evidence type="ECO:0000256" key="3">
    <source>
        <dbReference type="PIRSR" id="PIRSR605511-2"/>
    </source>
</evidence>
<dbReference type="Pfam" id="PF08450">
    <property type="entry name" value="SGL"/>
    <property type="match status" value="1"/>
</dbReference>
<feature type="domain" description="SMP-30/Gluconolactonase/LRE-like region" evidence="4">
    <location>
        <begin position="11"/>
        <end position="261"/>
    </location>
</feature>